<keyword evidence="1" id="KW-1133">Transmembrane helix</keyword>
<protein>
    <submittedName>
        <fullName evidence="2">Uncharacterized protein</fullName>
    </submittedName>
</protein>
<gene>
    <name evidence="2" type="ORF">NGRA_2082</name>
</gene>
<comment type="caution">
    <text evidence="2">The sequence shown here is derived from an EMBL/GenBank/DDBJ whole genome shotgun (WGS) entry which is preliminary data.</text>
</comment>
<feature type="transmembrane region" description="Helical" evidence="1">
    <location>
        <begin position="7"/>
        <end position="25"/>
    </location>
</feature>
<feature type="transmembrane region" description="Helical" evidence="1">
    <location>
        <begin position="205"/>
        <end position="231"/>
    </location>
</feature>
<evidence type="ECO:0000313" key="3">
    <source>
        <dbReference type="Proteomes" id="UP000740883"/>
    </source>
</evidence>
<keyword evidence="3" id="KW-1185">Reference proteome</keyword>
<dbReference type="OrthoDB" id="10467901at2759"/>
<dbReference type="AlphaFoldDB" id="A0A9P6KYH7"/>
<feature type="transmembrane region" description="Helical" evidence="1">
    <location>
        <begin position="51"/>
        <end position="77"/>
    </location>
</feature>
<name>A0A9P6KYH7_9MICR</name>
<evidence type="ECO:0000256" key="1">
    <source>
        <dbReference type="SAM" id="Phobius"/>
    </source>
</evidence>
<dbReference type="EMBL" id="SBJO01000183">
    <property type="protein sequence ID" value="KAF9762353.1"/>
    <property type="molecule type" value="Genomic_DNA"/>
</dbReference>
<feature type="transmembrane region" description="Helical" evidence="1">
    <location>
        <begin position="175"/>
        <end position="193"/>
    </location>
</feature>
<proteinExistence type="predicted"/>
<reference evidence="2 3" key="1">
    <citation type="journal article" date="2020" name="Genome Biol. Evol.">
        <title>Comparative genomics of strictly vertically transmitted, feminizing microsporidia endosymbionts of amphipod crustaceans.</title>
        <authorList>
            <person name="Cormier A."/>
            <person name="Chebbi M.A."/>
            <person name="Giraud I."/>
            <person name="Wattier R."/>
            <person name="Teixeira M."/>
            <person name="Gilbert C."/>
            <person name="Rigaud T."/>
            <person name="Cordaux R."/>
        </authorList>
    </citation>
    <scope>NUCLEOTIDE SEQUENCE [LARGE SCALE GENOMIC DNA]</scope>
    <source>
        <strain evidence="2 3">Ou3-Ou53</strain>
    </source>
</reference>
<sequence>MTLVMIVHLVLTLVNLVLFLIYVYSNKSSIDFDVTEVLNIVTNKEYEFSEWALVFVFLFVIVPSTVICMILISFKIYTHDFIKPIQKSYLTVVHSYLTCLLFCKVLSDFALKATHDFSHEDLKYDMSSHVVLINLMTIFMFFIIFIPTFFLLEAKLASYLNSVPVKNLGLLKKNIGCIVFCSSVFTCYLLYFFKICDGVSTKLDSRLACFYIACLAFYTAFLANVIFYVLYLRTMYYFSNIYTRIYRDYIAL</sequence>
<keyword evidence="1" id="KW-0812">Transmembrane</keyword>
<accession>A0A9P6KYH7</accession>
<organism evidence="2 3">
    <name type="scientific">Nosema granulosis</name>
    <dbReference type="NCBI Taxonomy" id="83296"/>
    <lineage>
        <taxon>Eukaryota</taxon>
        <taxon>Fungi</taxon>
        <taxon>Fungi incertae sedis</taxon>
        <taxon>Microsporidia</taxon>
        <taxon>Nosematidae</taxon>
        <taxon>Nosema</taxon>
    </lineage>
</organism>
<keyword evidence="1" id="KW-0472">Membrane</keyword>
<feature type="transmembrane region" description="Helical" evidence="1">
    <location>
        <begin position="89"/>
        <end position="111"/>
    </location>
</feature>
<feature type="transmembrane region" description="Helical" evidence="1">
    <location>
        <begin position="131"/>
        <end position="154"/>
    </location>
</feature>
<dbReference type="Proteomes" id="UP000740883">
    <property type="component" value="Unassembled WGS sequence"/>
</dbReference>
<evidence type="ECO:0000313" key="2">
    <source>
        <dbReference type="EMBL" id="KAF9762353.1"/>
    </source>
</evidence>